<protein>
    <recommendedName>
        <fullName evidence="3">Glutamate synthase alpha subunit C-terminal domain-containing protein</fullName>
    </recommendedName>
</protein>
<comment type="caution">
    <text evidence="1">The sequence shown here is derived from an EMBL/GenBank/DDBJ whole genome shotgun (WGS) entry which is preliminary data.</text>
</comment>
<dbReference type="InterPro" id="IPR036485">
    <property type="entry name" value="Glu_synth_asu_C_sf"/>
</dbReference>
<dbReference type="Proteomes" id="UP000613075">
    <property type="component" value="Unassembled WGS sequence"/>
</dbReference>
<proteinExistence type="predicted"/>
<feature type="non-terminal residue" evidence="1">
    <location>
        <position position="1"/>
    </location>
</feature>
<evidence type="ECO:0008006" key="3">
    <source>
        <dbReference type="Google" id="ProtNLM"/>
    </source>
</evidence>
<dbReference type="Gene3D" id="2.160.20.60">
    <property type="entry name" value="Glutamate synthase, alpha subunit, C-terminal domain"/>
    <property type="match status" value="1"/>
</dbReference>
<keyword evidence="2" id="KW-1185">Reference proteome</keyword>
<evidence type="ECO:0000313" key="2">
    <source>
        <dbReference type="Proteomes" id="UP000613075"/>
    </source>
</evidence>
<evidence type="ECO:0000313" key="1">
    <source>
        <dbReference type="EMBL" id="MBE8594791.1"/>
    </source>
</evidence>
<gene>
    <name evidence="1" type="ORF">IQK56_30010</name>
</gene>
<dbReference type="EMBL" id="JADDUM010000340">
    <property type="protein sequence ID" value="MBE8594791.1"/>
    <property type="molecule type" value="Genomic_DNA"/>
</dbReference>
<organism evidence="1 2">
    <name type="scientific">Pseudomonas cyclaminis</name>
    <dbReference type="NCBI Taxonomy" id="2781239"/>
    <lineage>
        <taxon>Bacteria</taxon>
        <taxon>Pseudomonadati</taxon>
        <taxon>Pseudomonadota</taxon>
        <taxon>Gammaproteobacteria</taxon>
        <taxon>Pseudomonadales</taxon>
        <taxon>Pseudomonadaceae</taxon>
        <taxon>Pseudomonas</taxon>
    </lineage>
</organism>
<name>A0ABR9T0U2_9PSED</name>
<reference evidence="1 2" key="1">
    <citation type="submission" date="2020-10" db="EMBL/GenBank/DDBJ databases">
        <title>The draft genomes of Cyclamen pathogen Pseudomonas sp.</title>
        <authorList>
            <person name="Fujikawa T."/>
            <person name="Sawada H."/>
        </authorList>
    </citation>
    <scope>NUCLEOTIDE SEQUENCE [LARGE SCALE GENOMIC DNA]</scope>
    <source>
        <strain evidence="1 2">MAFF 301449</strain>
    </source>
</reference>
<accession>A0ABR9T0U2</accession>
<dbReference type="RefSeq" id="WP_193863689.1">
    <property type="nucleotide sequence ID" value="NZ_JADDUM010000340.1"/>
</dbReference>
<sequence length="94" mass="10839">GMTGGFAYVLDQDNTFVDKVNHELVEIQRISGEAMESYRNHLQHVLDEYVEETGSEWGRNLAENLDDYLRRFWLVKPKAANLKSLLSSIRANPQ</sequence>
<dbReference type="SUPFAM" id="SSF69336">
    <property type="entry name" value="Alpha subunit of glutamate synthase, C-terminal domain"/>
    <property type="match status" value="1"/>
</dbReference>